<protein>
    <recommendedName>
        <fullName evidence="4">Fibronectin type-III domain-containing protein</fullName>
    </recommendedName>
</protein>
<evidence type="ECO:0000313" key="2">
    <source>
        <dbReference type="EMBL" id="MFC4305552.1"/>
    </source>
</evidence>
<accession>A0ABV8SF17</accession>
<dbReference type="InterPro" id="IPR013783">
    <property type="entry name" value="Ig-like_fold"/>
</dbReference>
<evidence type="ECO:0000313" key="3">
    <source>
        <dbReference type="Proteomes" id="UP001595755"/>
    </source>
</evidence>
<evidence type="ECO:0008006" key="4">
    <source>
        <dbReference type="Google" id="ProtNLM"/>
    </source>
</evidence>
<dbReference type="Proteomes" id="UP001595755">
    <property type="component" value="Unassembled WGS sequence"/>
</dbReference>
<dbReference type="EMBL" id="JBHSED010000040">
    <property type="protein sequence ID" value="MFC4305552.1"/>
    <property type="molecule type" value="Genomic_DNA"/>
</dbReference>
<keyword evidence="1" id="KW-0732">Signal</keyword>
<name>A0ABV8SF17_9BACL</name>
<keyword evidence="3" id="KW-1185">Reference proteome</keyword>
<proteinExistence type="predicted"/>
<evidence type="ECO:0000256" key="1">
    <source>
        <dbReference type="SAM" id="SignalP"/>
    </source>
</evidence>
<dbReference type="RefSeq" id="WP_204601156.1">
    <property type="nucleotide sequence ID" value="NZ_JBHSED010000040.1"/>
</dbReference>
<dbReference type="SUPFAM" id="SSF49265">
    <property type="entry name" value="Fibronectin type III"/>
    <property type="match status" value="1"/>
</dbReference>
<dbReference type="InterPro" id="IPR036116">
    <property type="entry name" value="FN3_sf"/>
</dbReference>
<sequence>MKKLAGLFLSVALAIGLLIPAPSVSAYPGGLLDGKLLNIGPDSTSSAVLTSDQMTDNDEATYYSLPSSTTTSNVNDVVWFKFDYAKDITGYKLKSESTQSVTDIWFFDVYGNSSTLKGITSGASQTISKEKIIKVSVQQGSGSVKKLFEIDFFGFDSTFDVPTLNGTLNIPNVDLNWSTVLAAPAYNIKRSTTPGGPYQTLATVTGTTYTDTTIEVGQTYYYVVTTINGTAESENSNEVEITYSSPSRALLTIYISGGQIKEYDLSAAELNAFLSWYDAKDAGSGPAKYKFVKTWNKGPFKARSEYVIFDKILTFDVDEYEVENP</sequence>
<feature type="signal peptide" evidence="1">
    <location>
        <begin position="1"/>
        <end position="26"/>
    </location>
</feature>
<gene>
    <name evidence="2" type="ORF">ACFO1S_19150</name>
</gene>
<organism evidence="2 3">
    <name type="scientific">Cohnella boryungensis</name>
    <dbReference type="NCBI Taxonomy" id="768479"/>
    <lineage>
        <taxon>Bacteria</taxon>
        <taxon>Bacillati</taxon>
        <taxon>Bacillota</taxon>
        <taxon>Bacilli</taxon>
        <taxon>Bacillales</taxon>
        <taxon>Paenibacillaceae</taxon>
        <taxon>Cohnella</taxon>
    </lineage>
</organism>
<dbReference type="Gene3D" id="2.60.40.10">
    <property type="entry name" value="Immunoglobulins"/>
    <property type="match status" value="1"/>
</dbReference>
<reference evidence="3" key="1">
    <citation type="journal article" date="2019" name="Int. J. Syst. Evol. Microbiol.">
        <title>The Global Catalogue of Microorganisms (GCM) 10K type strain sequencing project: providing services to taxonomists for standard genome sequencing and annotation.</title>
        <authorList>
            <consortium name="The Broad Institute Genomics Platform"/>
            <consortium name="The Broad Institute Genome Sequencing Center for Infectious Disease"/>
            <person name="Wu L."/>
            <person name="Ma J."/>
        </authorList>
    </citation>
    <scope>NUCLEOTIDE SEQUENCE [LARGE SCALE GENOMIC DNA]</scope>
    <source>
        <strain evidence="3">CGMCC 4.1641</strain>
    </source>
</reference>
<comment type="caution">
    <text evidence="2">The sequence shown here is derived from an EMBL/GenBank/DDBJ whole genome shotgun (WGS) entry which is preliminary data.</text>
</comment>
<feature type="chain" id="PRO_5045495633" description="Fibronectin type-III domain-containing protein" evidence="1">
    <location>
        <begin position="27"/>
        <end position="325"/>
    </location>
</feature>